<keyword evidence="2" id="KW-1185">Reference proteome</keyword>
<dbReference type="Pfam" id="PF03357">
    <property type="entry name" value="Snf7"/>
    <property type="match status" value="1"/>
</dbReference>
<proteinExistence type="predicted"/>
<name>A0ABQ9YAJ3_9EUKA</name>
<protein>
    <submittedName>
        <fullName evidence="1">Snf7</fullName>
    </submittedName>
</protein>
<dbReference type="InterPro" id="IPR005024">
    <property type="entry name" value="Snf7_fam"/>
</dbReference>
<dbReference type="PANTHER" id="PTHR22761">
    <property type="entry name" value="CHARGED MULTIVESICULAR BODY PROTEIN"/>
    <property type="match status" value="1"/>
</dbReference>
<reference evidence="1 2" key="1">
    <citation type="journal article" date="2022" name="bioRxiv">
        <title>Genomics of Preaxostyla Flagellates Illuminates Evolutionary Transitions and the Path Towards Mitochondrial Loss.</title>
        <authorList>
            <person name="Novak L.V.F."/>
            <person name="Treitli S.C."/>
            <person name="Pyrih J."/>
            <person name="Halakuc P."/>
            <person name="Pipaliya S.V."/>
            <person name="Vacek V."/>
            <person name="Brzon O."/>
            <person name="Soukal P."/>
            <person name="Eme L."/>
            <person name="Dacks J.B."/>
            <person name="Karnkowska A."/>
            <person name="Elias M."/>
            <person name="Hampl V."/>
        </authorList>
    </citation>
    <scope>NUCLEOTIDE SEQUENCE [LARGE SCALE GENOMIC DNA]</scope>
    <source>
        <strain evidence="1">NAU3</strain>
        <tissue evidence="1">Gut</tissue>
    </source>
</reference>
<sequence>MGKCFSKPLSESQTYEKVPLLSEKDTAILQVKLQRDELQQKRELLYGQIEEEKKKALEFKRAGKTQQALSCLKKKKMLENQSQLVSISYDQVNKMLIDIEQAGMTAKMTNAMLAANVVMKKELDQITESDMEALRDLMDDNQEKVDAVNAILTSNVDSQLDEDAEEALNALVAADLERQLDSAQVPDGTIATTEPAHEEHYQAEKPKAYAAAMLAE</sequence>
<evidence type="ECO:0000313" key="2">
    <source>
        <dbReference type="Proteomes" id="UP001281761"/>
    </source>
</evidence>
<dbReference type="Gene3D" id="1.10.287.1060">
    <property type="entry name" value="ESAT-6-like"/>
    <property type="match status" value="1"/>
</dbReference>
<gene>
    <name evidence="1" type="ORF">BLNAU_4389</name>
</gene>
<dbReference type="EMBL" id="JARBJD010000021">
    <property type="protein sequence ID" value="KAK2960734.1"/>
    <property type="molecule type" value="Genomic_DNA"/>
</dbReference>
<evidence type="ECO:0000313" key="1">
    <source>
        <dbReference type="EMBL" id="KAK2960734.1"/>
    </source>
</evidence>
<accession>A0ABQ9YAJ3</accession>
<organism evidence="1 2">
    <name type="scientific">Blattamonas nauphoetae</name>
    <dbReference type="NCBI Taxonomy" id="2049346"/>
    <lineage>
        <taxon>Eukaryota</taxon>
        <taxon>Metamonada</taxon>
        <taxon>Preaxostyla</taxon>
        <taxon>Oxymonadida</taxon>
        <taxon>Blattamonas</taxon>
    </lineage>
</organism>
<dbReference type="Proteomes" id="UP001281761">
    <property type="component" value="Unassembled WGS sequence"/>
</dbReference>
<comment type="caution">
    <text evidence="1">The sequence shown here is derived from an EMBL/GenBank/DDBJ whole genome shotgun (WGS) entry which is preliminary data.</text>
</comment>